<dbReference type="InterPro" id="IPR000719">
    <property type="entry name" value="Prot_kinase_dom"/>
</dbReference>
<dbReference type="Gene3D" id="3.30.1120.30">
    <property type="entry name" value="POLO box domain"/>
    <property type="match status" value="2"/>
</dbReference>
<evidence type="ECO:0000256" key="7">
    <source>
        <dbReference type="PROSITE-ProRule" id="PRU10141"/>
    </source>
</evidence>
<evidence type="ECO:0000313" key="12">
    <source>
        <dbReference type="EMBL" id="EPY26200.1"/>
    </source>
</evidence>
<evidence type="ECO:0000256" key="6">
    <source>
        <dbReference type="ARBA" id="ARBA00022840"/>
    </source>
</evidence>
<dbReference type="InterPro" id="IPR033695">
    <property type="entry name" value="POLO_box_2"/>
</dbReference>
<dbReference type="InterPro" id="IPR000959">
    <property type="entry name" value="POLO_box_dom"/>
</dbReference>
<proteinExistence type="inferred from homology"/>
<dbReference type="EC" id="2.7.11.21" evidence="8"/>
<feature type="region of interest" description="Disordered" evidence="9">
    <location>
        <begin position="328"/>
        <end position="433"/>
    </location>
</feature>
<dbReference type="SUPFAM" id="SSF82615">
    <property type="entry name" value="Polo-box domain"/>
    <property type="match status" value="2"/>
</dbReference>
<protein>
    <recommendedName>
        <fullName evidence="8">Serine/threonine-protein kinase PLK</fullName>
        <ecNumber evidence="8">2.7.11.21</ecNumber>
    </recommendedName>
    <alternativeName>
        <fullName evidence="8">Polo-like kinase</fullName>
    </alternativeName>
</protein>
<keyword evidence="5 8" id="KW-0418">Kinase</keyword>
<sequence>MLRMNTNIRPGVSTGANRHERHTGLTASDLPKPTFQPGSYVYELDLATGLANKLRVGRILGRGGFAKCYEVSDAHGSYALKAINRTSLEKPKTLQKLHTEIAIHRRMKHKHIVNFIRTFKDRYYVYILLEKCDNGTLMDLIKMRALTVPETQYIMLQCLSAMQYMQDQYVIHRDLKPGNIMLDSELNVKIGDFGLAAELQYDGERKRTICGTPNYIAPEIIDRKSHGHSYEVDAWSLGVILFTLLTGNPPFQMEDVESTYARIRQCKYEFPAALSPHARDLVQHILQSSPSQRPTLLDIRTHAFFCAPPPPLLPPSSLATFGLAVPDRQRRGTAPPESLAHAPPAREAVAPNRDAAVGPGGAREVLRPISTNLPGRTAKEARPVMPPPTGGRRGTSPALLGLQPEPAPPSPAEGDAPPARGARAAERAEDEDEKDNLAALHEKLHQTLCGDAPEEQDDAVGPGPGVWVTECADFSAKYGLCYRLNTGHTGAHFNDSTKMVWEPITDRVEYYARVKVELPQRGGETALFARDQLEAFHMSQHPGTLDKKVTLIKYFKSYLGRARNTKDKVEVVSCSAYVSAQPARITDPHVGEDFVYVKRWLRTPEAIVFRLSNKTVQVCFNDRAEVILSSEWKVVTYTDPSGKRQTLPLSSVATQSEEAADRLRFTKNILYQLIKDHCL</sequence>
<dbReference type="InterPro" id="IPR008271">
    <property type="entry name" value="Ser/Thr_kinase_AS"/>
</dbReference>
<feature type="domain" description="Protein kinase" evidence="10">
    <location>
        <begin position="54"/>
        <end position="305"/>
    </location>
</feature>
<keyword evidence="1 8" id="KW-0723">Serine/threonine-protein kinase</keyword>
<dbReference type="InterPro" id="IPR033701">
    <property type="entry name" value="POLO_box_1"/>
</dbReference>
<dbReference type="Pfam" id="PF00069">
    <property type="entry name" value="Pkinase"/>
    <property type="match status" value="1"/>
</dbReference>
<feature type="binding site" evidence="7">
    <location>
        <position position="81"/>
    </location>
    <ligand>
        <name>ATP</name>
        <dbReference type="ChEBI" id="CHEBI:30616"/>
    </ligand>
</feature>
<evidence type="ECO:0000256" key="4">
    <source>
        <dbReference type="ARBA" id="ARBA00022741"/>
    </source>
</evidence>
<evidence type="ECO:0000256" key="3">
    <source>
        <dbReference type="ARBA" id="ARBA00022737"/>
    </source>
</evidence>
<keyword evidence="2 8" id="KW-0808">Transferase</keyword>
<comment type="catalytic activity">
    <reaction evidence="8">
        <text>L-threonyl-[protein] + ATP = O-phospho-L-threonyl-[protein] + ADP + H(+)</text>
        <dbReference type="Rhea" id="RHEA:46608"/>
        <dbReference type="Rhea" id="RHEA-COMP:11060"/>
        <dbReference type="Rhea" id="RHEA-COMP:11605"/>
        <dbReference type="ChEBI" id="CHEBI:15378"/>
        <dbReference type="ChEBI" id="CHEBI:30013"/>
        <dbReference type="ChEBI" id="CHEBI:30616"/>
        <dbReference type="ChEBI" id="CHEBI:61977"/>
        <dbReference type="ChEBI" id="CHEBI:456216"/>
        <dbReference type="EC" id="2.7.11.21"/>
    </reaction>
</comment>
<dbReference type="Pfam" id="PF00659">
    <property type="entry name" value="POLO_box"/>
    <property type="match status" value="2"/>
</dbReference>
<keyword evidence="13" id="KW-1185">Reference proteome</keyword>
<dbReference type="PROSITE" id="PS00107">
    <property type="entry name" value="PROTEIN_KINASE_ATP"/>
    <property type="match status" value="1"/>
</dbReference>
<feature type="domain" description="POLO box" evidence="11">
    <location>
        <begin position="467"/>
        <end position="561"/>
    </location>
</feature>
<dbReference type="AlphaFoldDB" id="S9VSN1"/>
<evidence type="ECO:0000256" key="8">
    <source>
        <dbReference type="RuleBase" id="RU361162"/>
    </source>
</evidence>
<dbReference type="PANTHER" id="PTHR24345">
    <property type="entry name" value="SERINE/THREONINE-PROTEIN KINASE PLK"/>
    <property type="match status" value="1"/>
</dbReference>
<comment type="caution">
    <text evidence="12">The sequence shown here is derived from an EMBL/GenBank/DDBJ whole genome shotgun (WGS) entry which is preliminary data.</text>
</comment>
<dbReference type="SUPFAM" id="SSF56112">
    <property type="entry name" value="Protein kinase-like (PK-like)"/>
    <property type="match status" value="1"/>
</dbReference>
<name>S9VSN1_9TRYP</name>
<dbReference type="Gene3D" id="1.10.510.10">
    <property type="entry name" value="Transferase(Phosphotransferase) domain 1"/>
    <property type="match status" value="1"/>
</dbReference>
<dbReference type="InterPro" id="IPR036947">
    <property type="entry name" value="POLO_box_dom_sf"/>
</dbReference>
<dbReference type="PROSITE" id="PS50078">
    <property type="entry name" value="POLO_BOX"/>
    <property type="match status" value="2"/>
</dbReference>
<keyword evidence="6 7" id="KW-0067">ATP-binding</keyword>
<keyword evidence="3" id="KW-0677">Repeat</keyword>
<feature type="domain" description="POLO box" evidence="11">
    <location>
        <begin position="596"/>
        <end position="675"/>
    </location>
</feature>
<dbReference type="GO" id="GO:0005524">
    <property type="term" value="F:ATP binding"/>
    <property type="evidence" value="ECO:0007669"/>
    <property type="project" value="UniProtKB-UniRule"/>
</dbReference>
<evidence type="ECO:0000256" key="9">
    <source>
        <dbReference type="SAM" id="MobiDB-lite"/>
    </source>
</evidence>
<dbReference type="CDD" id="cd13117">
    <property type="entry name" value="POLO_box_2"/>
    <property type="match status" value="1"/>
</dbReference>
<evidence type="ECO:0000259" key="10">
    <source>
        <dbReference type="PROSITE" id="PS50011"/>
    </source>
</evidence>
<dbReference type="GO" id="GO:0005634">
    <property type="term" value="C:nucleus"/>
    <property type="evidence" value="ECO:0007669"/>
    <property type="project" value="TreeGrafter"/>
</dbReference>
<evidence type="ECO:0000259" key="11">
    <source>
        <dbReference type="PROSITE" id="PS50078"/>
    </source>
</evidence>
<dbReference type="FunFam" id="3.30.1120.30:FF:000008">
    <property type="entry name" value="Serine/threonine-protein kinase PLK"/>
    <property type="match status" value="1"/>
</dbReference>
<dbReference type="FunFam" id="3.30.200.20:FF:000877">
    <property type="entry name" value="Serine/threonine-protein kinase PLK"/>
    <property type="match status" value="1"/>
</dbReference>
<feature type="compositionally biased region" description="Low complexity" evidence="9">
    <location>
        <begin position="412"/>
        <end position="422"/>
    </location>
</feature>
<dbReference type="InterPro" id="IPR017441">
    <property type="entry name" value="Protein_kinase_ATP_BS"/>
</dbReference>
<dbReference type="PROSITE" id="PS50011">
    <property type="entry name" value="PROTEIN_KINASE_DOM"/>
    <property type="match status" value="1"/>
</dbReference>
<dbReference type="CDD" id="cd14099">
    <property type="entry name" value="STKc_PLK"/>
    <property type="match status" value="1"/>
</dbReference>
<evidence type="ECO:0000256" key="5">
    <source>
        <dbReference type="ARBA" id="ARBA00022777"/>
    </source>
</evidence>
<evidence type="ECO:0000313" key="13">
    <source>
        <dbReference type="Proteomes" id="UP000015354"/>
    </source>
</evidence>
<reference evidence="12 13" key="1">
    <citation type="journal article" date="2013" name="PLoS ONE">
        <title>Predicting the Proteins of Angomonas deanei, Strigomonas culicis and Their Respective Endosymbionts Reveals New Aspects of the Trypanosomatidae Family.</title>
        <authorList>
            <person name="Motta M.C."/>
            <person name="Martins A.C."/>
            <person name="de Souza S.S."/>
            <person name="Catta-Preta C.M."/>
            <person name="Silva R."/>
            <person name="Klein C.C."/>
            <person name="de Almeida L.G."/>
            <person name="de Lima Cunha O."/>
            <person name="Ciapina L.P."/>
            <person name="Brocchi M."/>
            <person name="Colabardini A.C."/>
            <person name="de Araujo Lima B."/>
            <person name="Machado C.R."/>
            <person name="de Almeida Soares C.M."/>
            <person name="Probst C.M."/>
            <person name="de Menezes C.B."/>
            <person name="Thompson C.E."/>
            <person name="Bartholomeu D.C."/>
            <person name="Gradia D.F."/>
            <person name="Pavoni D.P."/>
            <person name="Grisard E.C."/>
            <person name="Fantinatti-Garboggini F."/>
            <person name="Marchini F.K."/>
            <person name="Rodrigues-Luiz G.F."/>
            <person name="Wagner G."/>
            <person name="Goldman G.H."/>
            <person name="Fietto J.L."/>
            <person name="Elias M.C."/>
            <person name="Goldman M.H."/>
            <person name="Sagot M.F."/>
            <person name="Pereira M."/>
            <person name="Stoco P.H."/>
            <person name="de Mendonca-Neto R.P."/>
            <person name="Teixeira S.M."/>
            <person name="Maciel T.E."/>
            <person name="de Oliveira Mendes T.A."/>
            <person name="Urmenyi T.P."/>
            <person name="de Souza W."/>
            <person name="Schenkman S."/>
            <person name="de Vasconcelos A.T."/>
        </authorList>
    </citation>
    <scope>NUCLEOTIDE SEQUENCE [LARGE SCALE GENOMIC DNA]</scope>
</reference>
<dbReference type="GO" id="GO:0004674">
    <property type="term" value="F:protein serine/threonine kinase activity"/>
    <property type="evidence" value="ECO:0007669"/>
    <property type="project" value="UniProtKB-KW"/>
</dbReference>
<dbReference type="Proteomes" id="UP000015354">
    <property type="component" value="Unassembled WGS sequence"/>
</dbReference>
<dbReference type="PROSITE" id="PS00108">
    <property type="entry name" value="PROTEIN_KINASE_ST"/>
    <property type="match status" value="1"/>
</dbReference>
<evidence type="ECO:0000256" key="1">
    <source>
        <dbReference type="ARBA" id="ARBA00022527"/>
    </source>
</evidence>
<evidence type="ECO:0000256" key="2">
    <source>
        <dbReference type="ARBA" id="ARBA00022679"/>
    </source>
</evidence>
<accession>S9VSN1</accession>
<keyword evidence="4 7" id="KW-0547">Nucleotide-binding</keyword>
<comment type="similarity">
    <text evidence="8">Belongs to the protein kinase superfamily. Ser/Thr protein kinase family. CDC5/Polo subfamily.</text>
</comment>
<dbReference type="InterPro" id="IPR011009">
    <property type="entry name" value="Kinase-like_dom_sf"/>
</dbReference>
<dbReference type="FunFam" id="1.10.510.10:FF:000571">
    <property type="entry name" value="Maternal embryonic leucine zipper kinase"/>
    <property type="match status" value="1"/>
</dbReference>
<dbReference type="OrthoDB" id="408964at2759"/>
<dbReference type="SMART" id="SM00220">
    <property type="entry name" value="S_TKc"/>
    <property type="match status" value="1"/>
</dbReference>
<dbReference type="CDD" id="cd13118">
    <property type="entry name" value="POLO_box_1"/>
    <property type="match status" value="1"/>
</dbReference>
<dbReference type="Gene3D" id="3.30.200.20">
    <property type="entry name" value="Phosphorylase Kinase, domain 1"/>
    <property type="match status" value="1"/>
</dbReference>
<dbReference type="EMBL" id="ATMH01006271">
    <property type="protein sequence ID" value="EPY26200.1"/>
    <property type="molecule type" value="Genomic_DNA"/>
</dbReference>
<gene>
    <name evidence="12" type="ORF">STCU_06271</name>
</gene>
<feature type="region of interest" description="Disordered" evidence="9">
    <location>
        <begin position="1"/>
        <end position="29"/>
    </location>
</feature>
<dbReference type="PANTHER" id="PTHR24345:SF0">
    <property type="entry name" value="CELL CYCLE SERINE_THREONINE-PROTEIN KINASE CDC5_MSD2"/>
    <property type="match status" value="1"/>
</dbReference>
<organism evidence="12 13">
    <name type="scientific">Strigomonas culicis</name>
    <dbReference type="NCBI Taxonomy" id="28005"/>
    <lineage>
        <taxon>Eukaryota</taxon>
        <taxon>Discoba</taxon>
        <taxon>Euglenozoa</taxon>
        <taxon>Kinetoplastea</taxon>
        <taxon>Metakinetoplastina</taxon>
        <taxon>Trypanosomatida</taxon>
        <taxon>Trypanosomatidae</taxon>
        <taxon>Strigomonadinae</taxon>
        <taxon>Strigomonas</taxon>
    </lineage>
</organism>